<evidence type="ECO:0000313" key="1">
    <source>
        <dbReference type="EMBL" id="RVU29525.1"/>
    </source>
</evidence>
<accession>A0A437Q4S8</accession>
<proteinExistence type="predicted"/>
<dbReference type="AlphaFoldDB" id="A0A437Q4S8"/>
<name>A0A437Q4S8_9GAMM</name>
<reference evidence="1 2" key="1">
    <citation type="submission" date="2019-01" db="EMBL/GenBank/DDBJ databases">
        <authorList>
            <person name="Chen W.-M."/>
        </authorList>
    </citation>
    <scope>NUCLEOTIDE SEQUENCE [LARGE SCALE GENOMIC DNA]</scope>
    <source>
        <strain evidence="1 2">HPM-16</strain>
    </source>
</reference>
<dbReference type="Proteomes" id="UP000282818">
    <property type="component" value="Unassembled WGS sequence"/>
</dbReference>
<sequence length="103" mass="11275">MLTFVMLQDAATALQEMPTNDALNHGCAMAMTNTLEREIWDMTEALTAQGALSSSDKGKLLDALSRSERTRLMASNSDDFDLIHAYLSHKTRHATASSSKALE</sequence>
<protein>
    <submittedName>
        <fullName evidence="1">Uncharacterized protein</fullName>
    </submittedName>
</protein>
<keyword evidence="2" id="KW-1185">Reference proteome</keyword>
<gene>
    <name evidence="1" type="ORF">EOE65_15245</name>
</gene>
<comment type="caution">
    <text evidence="1">The sequence shown here is derived from an EMBL/GenBank/DDBJ whole genome shotgun (WGS) entry which is preliminary data.</text>
</comment>
<dbReference type="EMBL" id="SACQ01000008">
    <property type="protein sequence ID" value="RVU29525.1"/>
    <property type="molecule type" value="Genomic_DNA"/>
</dbReference>
<evidence type="ECO:0000313" key="2">
    <source>
        <dbReference type="Proteomes" id="UP000282818"/>
    </source>
</evidence>
<dbReference type="RefSeq" id="WP_127695286.1">
    <property type="nucleotide sequence ID" value="NZ_SACQ01000008.1"/>
</dbReference>
<organism evidence="1 2">
    <name type="scientific">Neptunomonas marina</name>
    <dbReference type="NCBI Taxonomy" id="1815562"/>
    <lineage>
        <taxon>Bacteria</taxon>
        <taxon>Pseudomonadati</taxon>
        <taxon>Pseudomonadota</taxon>
        <taxon>Gammaproteobacteria</taxon>
        <taxon>Oceanospirillales</taxon>
        <taxon>Oceanospirillaceae</taxon>
        <taxon>Neptunomonas</taxon>
    </lineage>
</organism>